<dbReference type="PROSITE" id="PS51257">
    <property type="entry name" value="PROKAR_LIPOPROTEIN"/>
    <property type="match status" value="1"/>
</dbReference>
<name>A0A3N1CT17_9ACTN</name>
<organism evidence="3 4">
    <name type="scientific">Actinocorallia herbida</name>
    <dbReference type="NCBI Taxonomy" id="58109"/>
    <lineage>
        <taxon>Bacteria</taxon>
        <taxon>Bacillati</taxon>
        <taxon>Actinomycetota</taxon>
        <taxon>Actinomycetes</taxon>
        <taxon>Streptosporangiales</taxon>
        <taxon>Thermomonosporaceae</taxon>
        <taxon>Actinocorallia</taxon>
    </lineage>
</organism>
<comment type="caution">
    <text evidence="3">The sequence shown here is derived from an EMBL/GenBank/DDBJ whole genome shotgun (WGS) entry which is preliminary data.</text>
</comment>
<dbReference type="AlphaFoldDB" id="A0A3N1CT17"/>
<keyword evidence="4" id="KW-1185">Reference proteome</keyword>
<evidence type="ECO:0000256" key="2">
    <source>
        <dbReference type="SAM" id="SignalP"/>
    </source>
</evidence>
<proteinExistence type="predicted"/>
<evidence type="ECO:0000313" key="4">
    <source>
        <dbReference type="Proteomes" id="UP000272400"/>
    </source>
</evidence>
<feature type="chain" id="PRO_5017997296" evidence="2">
    <location>
        <begin position="23"/>
        <end position="277"/>
    </location>
</feature>
<feature type="signal peptide" evidence="2">
    <location>
        <begin position="1"/>
        <end position="22"/>
    </location>
</feature>
<dbReference type="OrthoDB" id="5178481at2"/>
<gene>
    <name evidence="3" type="ORF">EDD29_1987</name>
</gene>
<accession>A0A3N1CT17</accession>
<feature type="region of interest" description="Disordered" evidence="1">
    <location>
        <begin position="95"/>
        <end position="115"/>
    </location>
</feature>
<evidence type="ECO:0000313" key="3">
    <source>
        <dbReference type="EMBL" id="ROO84462.1"/>
    </source>
</evidence>
<keyword evidence="2" id="KW-0732">Signal</keyword>
<dbReference type="Proteomes" id="UP000272400">
    <property type="component" value="Unassembled WGS sequence"/>
</dbReference>
<protein>
    <submittedName>
        <fullName evidence="3">Uncharacterized protein</fullName>
    </submittedName>
</protein>
<reference evidence="3 4" key="1">
    <citation type="submission" date="2018-11" db="EMBL/GenBank/DDBJ databases">
        <title>Sequencing the genomes of 1000 actinobacteria strains.</title>
        <authorList>
            <person name="Klenk H.-P."/>
        </authorList>
    </citation>
    <scope>NUCLEOTIDE SEQUENCE [LARGE SCALE GENOMIC DNA]</scope>
    <source>
        <strain evidence="3 4">DSM 44254</strain>
    </source>
</reference>
<evidence type="ECO:0000256" key="1">
    <source>
        <dbReference type="SAM" id="MobiDB-lite"/>
    </source>
</evidence>
<dbReference type="EMBL" id="RJKE01000001">
    <property type="protein sequence ID" value="ROO84462.1"/>
    <property type="molecule type" value="Genomic_DNA"/>
</dbReference>
<dbReference type="RefSeq" id="WP_123664081.1">
    <property type="nucleotide sequence ID" value="NZ_RJKE01000001.1"/>
</dbReference>
<sequence>MRFLAPALLLLVAACGTETVSPAPPGSPPRYTGTGTVLENAEHGPQFCTVVLESLPPGCSGADVVGWDWNAVAHESRNAVKWGEYTVVGTWDGTRLTLTEPPGEPRERVPDEPDPFASPCPVPDGGWRPVDPAKATERTLAAAMDVARRSPLFAGTWVDQSHLGDGPVTETEGNDPKRLVLNLRFTGDLQENERRVREVWGGALCVSPAAHTESELNAVQSRVHRDFPAAQGSGVDTVGNRVSVQFYVVTDDLRRELDAKYGPGVVHASGVLLPVTD</sequence>